<protein>
    <submittedName>
        <fullName evidence="1">Uncharacterized protein</fullName>
    </submittedName>
</protein>
<evidence type="ECO:0000313" key="2">
    <source>
        <dbReference type="Proteomes" id="UP000503339"/>
    </source>
</evidence>
<sequence length="65" mass="7229">MMSSWLVEGRISVIPKSCRLFGANHAAGNRARRKSCDGALMDESGARIKRCIGRVNPLIYVDMMM</sequence>
<dbReference type="Proteomes" id="UP000503339">
    <property type="component" value="Chromosome"/>
</dbReference>
<organism evidence="1 2">
    <name type="scientific">Mesorhizobium erdmanii</name>
    <dbReference type="NCBI Taxonomy" id="1777866"/>
    <lineage>
        <taxon>Bacteria</taxon>
        <taxon>Pseudomonadati</taxon>
        <taxon>Pseudomonadota</taxon>
        <taxon>Alphaproteobacteria</taxon>
        <taxon>Hyphomicrobiales</taxon>
        <taxon>Phyllobacteriaceae</taxon>
        <taxon>Mesorhizobium</taxon>
    </lineage>
</organism>
<name>A0A6M7UAJ5_9HYPH</name>
<dbReference type="AlphaFoldDB" id="A0A6M7UAJ5"/>
<reference evidence="1 2" key="1">
    <citation type="submission" date="2018-10" db="EMBL/GenBank/DDBJ databases">
        <authorList>
            <person name="Perry B.J."/>
            <person name="Sullivan J.T."/>
            <person name="Murphy R.J.T."/>
            <person name="Ramsay J.P."/>
            <person name="Ronson C.W."/>
        </authorList>
    </citation>
    <scope>NUCLEOTIDE SEQUENCE [LARGE SCALE GENOMIC DNA]</scope>
    <source>
        <strain evidence="1 2">NZP2014</strain>
    </source>
</reference>
<proteinExistence type="predicted"/>
<evidence type="ECO:0000313" key="1">
    <source>
        <dbReference type="EMBL" id="QKC74295.1"/>
    </source>
</evidence>
<gene>
    <name evidence="1" type="ORF">EB233_01095</name>
</gene>
<dbReference type="KEGG" id="merd:EB233_01095"/>
<accession>A0A6M7UAJ5</accession>
<keyword evidence="2" id="KW-1185">Reference proteome</keyword>
<dbReference type="EMBL" id="CP033361">
    <property type="protein sequence ID" value="QKC74295.1"/>
    <property type="molecule type" value="Genomic_DNA"/>
</dbReference>